<sequence length="125" mass="13391">TQTQPPTQPQPTQDQQWQAALHQAEDGMRAYNAARQAGDAQGEAAAITHIPTLLRAAGDQHPDPQVQADLYERARRFAEASQEERDAMVHPFLQGLGLLVATPFLLAGGVLFGVGKLVQGVGSLL</sequence>
<dbReference type="AlphaFoldDB" id="A0A165C4F0"/>
<feature type="transmembrane region" description="Helical" evidence="2">
    <location>
        <begin position="95"/>
        <end position="115"/>
    </location>
</feature>
<dbReference type="Proteomes" id="UP000076871">
    <property type="component" value="Unassembled WGS sequence"/>
</dbReference>
<dbReference type="InParanoid" id="A0A165C4F0"/>
<gene>
    <name evidence="3" type="ORF">LAESUDRAFT_625977</name>
</gene>
<protein>
    <submittedName>
        <fullName evidence="3">Uncharacterized protein</fullName>
    </submittedName>
</protein>
<feature type="non-terminal residue" evidence="3">
    <location>
        <position position="125"/>
    </location>
</feature>
<keyword evidence="2" id="KW-0812">Transmembrane</keyword>
<feature type="compositionally biased region" description="Low complexity" evidence="1">
    <location>
        <begin position="1"/>
        <end position="18"/>
    </location>
</feature>
<feature type="non-terminal residue" evidence="3">
    <location>
        <position position="1"/>
    </location>
</feature>
<keyword evidence="2" id="KW-1133">Transmembrane helix</keyword>
<keyword evidence="2" id="KW-0472">Membrane</keyword>
<evidence type="ECO:0000256" key="2">
    <source>
        <dbReference type="SAM" id="Phobius"/>
    </source>
</evidence>
<organism evidence="3 4">
    <name type="scientific">Laetiporus sulphureus 93-53</name>
    <dbReference type="NCBI Taxonomy" id="1314785"/>
    <lineage>
        <taxon>Eukaryota</taxon>
        <taxon>Fungi</taxon>
        <taxon>Dikarya</taxon>
        <taxon>Basidiomycota</taxon>
        <taxon>Agaricomycotina</taxon>
        <taxon>Agaricomycetes</taxon>
        <taxon>Polyporales</taxon>
        <taxon>Laetiporus</taxon>
    </lineage>
</organism>
<name>A0A165C4F0_9APHY</name>
<feature type="region of interest" description="Disordered" evidence="1">
    <location>
        <begin position="1"/>
        <end position="22"/>
    </location>
</feature>
<dbReference type="GeneID" id="63820369"/>
<dbReference type="OrthoDB" id="2755641at2759"/>
<keyword evidence="4" id="KW-1185">Reference proteome</keyword>
<evidence type="ECO:0000313" key="3">
    <source>
        <dbReference type="EMBL" id="KZT02186.1"/>
    </source>
</evidence>
<dbReference type="RefSeq" id="XP_040759926.1">
    <property type="nucleotide sequence ID" value="XM_040903338.1"/>
</dbReference>
<reference evidence="3 4" key="1">
    <citation type="journal article" date="2016" name="Mol. Biol. Evol.">
        <title>Comparative Genomics of Early-Diverging Mushroom-Forming Fungi Provides Insights into the Origins of Lignocellulose Decay Capabilities.</title>
        <authorList>
            <person name="Nagy L.G."/>
            <person name="Riley R."/>
            <person name="Tritt A."/>
            <person name="Adam C."/>
            <person name="Daum C."/>
            <person name="Floudas D."/>
            <person name="Sun H."/>
            <person name="Yadav J.S."/>
            <person name="Pangilinan J."/>
            <person name="Larsson K.H."/>
            <person name="Matsuura K."/>
            <person name="Barry K."/>
            <person name="Labutti K."/>
            <person name="Kuo R."/>
            <person name="Ohm R.A."/>
            <person name="Bhattacharya S.S."/>
            <person name="Shirouzu T."/>
            <person name="Yoshinaga Y."/>
            <person name="Martin F.M."/>
            <person name="Grigoriev I.V."/>
            <person name="Hibbett D.S."/>
        </authorList>
    </citation>
    <scope>NUCLEOTIDE SEQUENCE [LARGE SCALE GENOMIC DNA]</scope>
    <source>
        <strain evidence="3 4">93-53</strain>
    </source>
</reference>
<accession>A0A165C4F0</accession>
<proteinExistence type="predicted"/>
<evidence type="ECO:0000313" key="4">
    <source>
        <dbReference type="Proteomes" id="UP000076871"/>
    </source>
</evidence>
<dbReference type="EMBL" id="KV427655">
    <property type="protein sequence ID" value="KZT02186.1"/>
    <property type="molecule type" value="Genomic_DNA"/>
</dbReference>
<evidence type="ECO:0000256" key="1">
    <source>
        <dbReference type="SAM" id="MobiDB-lite"/>
    </source>
</evidence>